<dbReference type="Pfam" id="PF00753">
    <property type="entry name" value="Lactamase_B"/>
    <property type="match status" value="1"/>
</dbReference>
<comment type="caution">
    <text evidence="2">The sequence shown here is derived from an EMBL/GenBank/DDBJ whole genome shotgun (WGS) entry which is preliminary data.</text>
</comment>
<evidence type="ECO:0000259" key="1">
    <source>
        <dbReference type="SMART" id="SM00849"/>
    </source>
</evidence>
<organism evidence="2 3">
    <name type="scientific">Alkalithermobacter paradoxus</name>
    <dbReference type="NCBI Taxonomy" id="29349"/>
    <lineage>
        <taxon>Bacteria</taxon>
        <taxon>Bacillati</taxon>
        <taxon>Bacillota</taxon>
        <taxon>Clostridia</taxon>
        <taxon>Peptostreptococcales</taxon>
        <taxon>Tepidibacteraceae</taxon>
        <taxon>Alkalithermobacter</taxon>
    </lineage>
</organism>
<sequence length="296" mass="33251">MKEILIALLILVLLLLIGCESLDASRQINELTLNQPLSVHFIDVGQGDSTLIITPDNKTMLIDAGDNNSGKTVHDYLKKHNINKIDVLIGTHPDADHIGGLDYIIHNFEIGDFYMPRKSHTTKTFKDVLVAAKNKGLKIKEGKYGVNFNLGDYVICKMLNPVNVYGDNNNLWSIVVKLEYDQKSFMFTGDAEYPNEIDMINSGSNLKSNILKLGHHGSSSSTSEDFLRAVSPHIAVVSCKYKNQYGHPHKEVLDILKNCNIPLYRTDEQGTIVFFSDGKKIWTDKKPGTYNYYGNR</sequence>
<evidence type="ECO:0000313" key="2">
    <source>
        <dbReference type="EMBL" id="OPJ55587.1"/>
    </source>
</evidence>
<accession>A0A1V4I7R2</accession>
<feature type="domain" description="Metallo-beta-lactamase" evidence="1">
    <location>
        <begin position="46"/>
        <end position="241"/>
    </location>
</feature>
<dbReference type="InterPro" id="IPR036866">
    <property type="entry name" value="RibonucZ/Hydroxyglut_hydro"/>
</dbReference>
<dbReference type="PANTHER" id="PTHR30619">
    <property type="entry name" value="DNA INTERNALIZATION/COMPETENCE PROTEIN COMEC/REC2"/>
    <property type="match status" value="1"/>
</dbReference>
<keyword evidence="3" id="KW-1185">Reference proteome</keyword>
<dbReference type="CDD" id="cd07731">
    <property type="entry name" value="ComA-like_MBL-fold"/>
    <property type="match status" value="1"/>
</dbReference>
<evidence type="ECO:0000313" key="3">
    <source>
        <dbReference type="Proteomes" id="UP000190140"/>
    </source>
</evidence>
<dbReference type="InterPro" id="IPR001279">
    <property type="entry name" value="Metallo-B-lactamas"/>
</dbReference>
<dbReference type="Gene3D" id="3.60.15.10">
    <property type="entry name" value="Ribonuclease Z/Hydroxyacylglutathione hydrolase-like"/>
    <property type="match status" value="1"/>
</dbReference>
<dbReference type="PROSITE" id="PS51257">
    <property type="entry name" value="PROKAR_LIPOPROTEIN"/>
    <property type="match status" value="1"/>
</dbReference>
<dbReference type="PANTHER" id="PTHR30619:SF7">
    <property type="entry name" value="BETA-LACTAMASE DOMAIN PROTEIN"/>
    <property type="match status" value="1"/>
</dbReference>
<gene>
    <name evidence="2" type="ORF">CLOTH_13460</name>
</gene>
<dbReference type="Proteomes" id="UP000190140">
    <property type="component" value="Unassembled WGS sequence"/>
</dbReference>
<dbReference type="EMBL" id="MZGW01000004">
    <property type="protein sequence ID" value="OPJ55587.1"/>
    <property type="molecule type" value="Genomic_DNA"/>
</dbReference>
<dbReference type="AlphaFoldDB" id="A0A1V4I7R2"/>
<dbReference type="STRING" id="29349.CLOTH_13460"/>
<dbReference type="InterPro" id="IPR052159">
    <property type="entry name" value="Competence_DNA_uptake"/>
</dbReference>
<dbReference type="InterPro" id="IPR035681">
    <property type="entry name" value="ComA-like_MBL"/>
</dbReference>
<protein>
    <submittedName>
        <fullName evidence="2">ComEC family competence protein</fullName>
    </submittedName>
</protein>
<dbReference type="SUPFAM" id="SSF56281">
    <property type="entry name" value="Metallo-hydrolase/oxidoreductase"/>
    <property type="match status" value="1"/>
</dbReference>
<dbReference type="SMART" id="SM00849">
    <property type="entry name" value="Lactamase_B"/>
    <property type="match status" value="1"/>
</dbReference>
<proteinExistence type="predicted"/>
<name>A0A1V4I7R2_9FIRM</name>
<reference evidence="2 3" key="1">
    <citation type="submission" date="2017-03" db="EMBL/GenBank/DDBJ databases">
        <title>Genome sequence of Clostridium thermoalcaliphilum DSM 7309.</title>
        <authorList>
            <person name="Poehlein A."/>
            <person name="Daniel R."/>
        </authorList>
    </citation>
    <scope>NUCLEOTIDE SEQUENCE [LARGE SCALE GENOMIC DNA]</scope>
    <source>
        <strain evidence="2 3">DSM 7309</strain>
    </source>
</reference>